<dbReference type="GO" id="GO:0006355">
    <property type="term" value="P:regulation of DNA-templated transcription"/>
    <property type="evidence" value="ECO:0007669"/>
    <property type="project" value="InterPro"/>
</dbReference>
<dbReference type="GO" id="GO:0009734">
    <property type="term" value="P:auxin-activated signaling pathway"/>
    <property type="evidence" value="ECO:0007669"/>
    <property type="project" value="UniProtKB-UniRule"/>
</dbReference>
<evidence type="ECO:0000259" key="10">
    <source>
        <dbReference type="PROSITE" id="PS51745"/>
    </source>
</evidence>
<sequence>MEMEKEVIYENDDVHLNLRLGLPGSHETLEKKSGSKRASSEVVDNEVANKGDQDSSPPPTKTQVVGWPPVRSHRKNILQQHKKEADATGMYVKVGMDGAPFLRKIDLKLYNNYPQLLEALQNMFKCTIGYNGSEHAPTYEDKDGDWMLAGDVPWEMFITSCKRMRIMKASEAKGSGCL</sequence>
<dbReference type="PROSITE" id="PS51745">
    <property type="entry name" value="PB1"/>
    <property type="match status" value="1"/>
</dbReference>
<dbReference type="AlphaFoldDB" id="A0AAD8MH38"/>
<dbReference type="Gene3D" id="3.10.20.90">
    <property type="entry name" value="Phosphatidylinositol 3-kinase Catalytic Subunit, Chain A, domain 1"/>
    <property type="match status" value="1"/>
</dbReference>
<dbReference type="InterPro" id="IPR053793">
    <property type="entry name" value="PB1-like"/>
</dbReference>
<keyword evidence="7 8" id="KW-0927">Auxin signaling pathway</keyword>
<reference evidence="11" key="2">
    <citation type="submission" date="2023-05" db="EMBL/GenBank/DDBJ databases">
        <authorList>
            <person name="Schelkunov M.I."/>
        </authorList>
    </citation>
    <scope>NUCLEOTIDE SEQUENCE</scope>
    <source>
        <strain evidence="11">Hsosn_3</strain>
        <tissue evidence="11">Leaf</tissue>
    </source>
</reference>
<dbReference type="PANTHER" id="PTHR31734:SF262">
    <property type="entry name" value="AUXIN-RESPONSIVE PROTEIN IAA3"/>
    <property type="match status" value="1"/>
</dbReference>
<keyword evidence="12" id="KW-1185">Reference proteome</keyword>
<dbReference type="SUPFAM" id="SSF54277">
    <property type="entry name" value="CAD &amp; PB1 domains"/>
    <property type="match status" value="1"/>
</dbReference>
<gene>
    <name evidence="11" type="ORF">POM88_029274</name>
</gene>
<name>A0AAD8MH38_9APIA</name>
<proteinExistence type="inferred from homology"/>
<comment type="subunit">
    <text evidence="8">Homodimers and heterodimers.</text>
</comment>
<protein>
    <recommendedName>
        <fullName evidence="8">Auxin-responsive protein</fullName>
    </recommendedName>
</protein>
<dbReference type="Pfam" id="PF02309">
    <property type="entry name" value="AUX_IAA"/>
    <property type="match status" value="2"/>
</dbReference>
<dbReference type="GO" id="GO:0005634">
    <property type="term" value="C:nucleus"/>
    <property type="evidence" value="ECO:0007669"/>
    <property type="project" value="UniProtKB-SubCell"/>
</dbReference>
<keyword evidence="6 8" id="KW-0539">Nucleus</keyword>
<dbReference type="InterPro" id="IPR033389">
    <property type="entry name" value="AUX/IAA_dom"/>
</dbReference>
<evidence type="ECO:0000256" key="4">
    <source>
        <dbReference type="ARBA" id="ARBA00023015"/>
    </source>
</evidence>
<evidence type="ECO:0000256" key="5">
    <source>
        <dbReference type="ARBA" id="ARBA00023163"/>
    </source>
</evidence>
<reference evidence="11" key="1">
    <citation type="submission" date="2023-02" db="EMBL/GenBank/DDBJ databases">
        <title>Genome of toxic invasive species Heracleum sosnowskyi carries increased number of genes despite the absence of recent whole-genome duplications.</title>
        <authorList>
            <person name="Schelkunov M."/>
            <person name="Shtratnikova V."/>
            <person name="Makarenko M."/>
            <person name="Klepikova A."/>
            <person name="Omelchenko D."/>
            <person name="Novikova G."/>
            <person name="Obukhova E."/>
            <person name="Bogdanov V."/>
            <person name="Penin A."/>
            <person name="Logacheva M."/>
        </authorList>
    </citation>
    <scope>NUCLEOTIDE SEQUENCE</scope>
    <source>
        <strain evidence="11">Hsosn_3</strain>
        <tissue evidence="11">Leaf</tissue>
    </source>
</reference>
<feature type="domain" description="PB1" evidence="10">
    <location>
        <begin position="89"/>
        <end position="169"/>
    </location>
</feature>
<comment type="function">
    <text evidence="8">Aux/IAA proteins are short-lived transcriptional factors that function as repressors of early auxin response genes at low auxin concentrations.</text>
</comment>
<evidence type="ECO:0000256" key="8">
    <source>
        <dbReference type="RuleBase" id="RU004549"/>
    </source>
</evidence>
<keyword evidence="5 8" id="KW-0804">Transcription</keyword>
<evidence type="ECO:0000256" key="3">
    <source>
        <dbReference type="ARBA" id="ARBA00022491"/>
    </source>
</evidence>
<dbReference type="InterPro" id="IPR003311">
    <property type="entry name" value="AUX_IAA"/>
</dbReference>
<comment type="subcellular location">
    <subcellularLocation>
        <location evidence="1 8">Nucleus</location>
    </subcellularLocation>
</comment>
<accession>A0AAD8MH38</accession>
<keyword evidence="4 8" id="KW-0805">Transcription regulation</keyword>
<dbReference type="PANTHER" id="PTHR31734">
    <property type="entry name" value="AUXIN-RESPONSIVE PROTEIN IAA17"/>
    <property type="match status" value="1"/>
</dbReference>
<feature type="region of interest" description="Disordered" evidence="9">
    <location>
        <begin position="22"/>
        <end position="67"/>
    </location>
</feature>
<evidence type="ECO:0000256" key="2">
    <source>
        <dbReference type="ARBA" id="ARBA00006728"/>
    </source>
</evidence>
<evidence type="ECO:0000313" key="12">
    <source>
        <dbReference type="Proteomes" id="UP001237642"/>
    </source>
</evidence>
<comment type="similarity">
    <text evidence="2 8">Belongs to the Aux/IAA family.</text>
</comment>
<evidence type="ECO:0000256" key="1">
    <source>
        <dbReference type="ARBA" id="ARBA00004123"/>
    </source>
</evidence>
<evidence type="ECO:0000256" key="6">
    <source>
        <dbReference type="ARBA" id="ARBA00023242"/>
    </source>
</evidence>
<dbReference type="Proteomes" id="UP001237642">
    <property type="component" value="Unassembled WGS sequence"/>
</dbReference>
<dbReference type="EMBL" id="JAUIZM010000007">
    <property type="protein sequence ID" value="KAK1373081.1"/>
    <property type="molecule type" value="Genomic_DNA"/>
</dbReference>
<evidence type="ECO:0000313" key="11">
    <source>
        <dbReference type="EMBL" id="KAK1373081.1"/>
    </source>
</evidence>
<comment type="caution">
    <text evidence="11">The sequence shown here is derived from an EMBL/GenBank/DDBJ whole genome shotgun (WGS) entry which is preliminary data.</text>
</comment>
<evidence type="ECO:0000256" key="9">
    <source>
        <dbReference type="SAM" id="MobiDB-lite"/>
    </source>
</evidence>
<organism evidence="11 12">
    <name type="scientific">Heracleum sosnowskyi</name>
    <dbReference type="NCBI Taxonomy" id="360622"/>
    <lineage>
        <taxon>Eukaryota</taxon>
        <taxon>Viridiplantae</taxon>
        <taxon>Streptophyta</taxon>
        <taxon>Embryophyta</taxon>
        <taxon>Tracheophyta</taxon>
        <taxon>Spermatophyta</taxon>
        <taxon>Magnoliopsida</taxon>
        <taxon>eudicotyledons</taxon>
        <taxon>Gunneridae</taxon>
        <taxon>Pentapetalae</taxon>
        <taxon>asterids</taxon>
        <taxon>campanulids</taxon>
        <taxon>Apiales</taxon>
        <taxon>Apiaceae</taxon>
        <taxon>Apioideae</taxon>
        <taxon>apioid superclade</taxon>
        <taxon>Tordylieae</taxon>
        <taxon>Tordyliinae</taxon>
        <taxon>Heracleum</taxon>
    </lineage>
</organism>
<keyword evidence="3 8" id="KW-0678">Repressor</keyword>
<evidence type="ECO:0000256" key="7">
    <source>
        <dbReference type="ARBA" id="ARBA00023294"/>
    </source>
</evidence>